<keyword evidence="7" id="KW-0812">Transmembrane</keyword>
<dbReference type="PANTHER" id="PTHR42755">
    <property type="entry name" value="3-DEOXY-MANNO-OCTULOSONATE CYTIDYLYLTRANSFERASE"/>
    <property type="match status" value="1"/>
</dbReference>
<dbReference type="RefSeq" id="WP_207034839.1">
    <property type="nucleotide sequence ID" value="NZ_JAFLNL010000007.1"/>
</dbReference>
<evidence type="ECO:0000256" key="1">
    <source>
        <dbReference type="ARBA" id="ARBA00004713"/>
    </source>
</evidence>
<comment type="subcellular location">
    <subcellularLocation>
        <location evidence="7">Cell membrane</location>
    </subcellularLocation>
</comment>
<comment type="catalytic activity">
    <reaction evidence="6 7">
        <text>lipid IVA (E. coli) + CMP-3-deoxy-beta-D-manno-octulosonate = alpha-Kdo-(2-&gt;6)-lipid IVA (E. coli) + CMP + H(+)</text>
        <dbReference type="Rhea" id="RHEA:28066"/>
        <dbReference type="ChEBI" id="CHEBI:15378"/>
        <dbReference type="ChEBI" id="CHEBI:58603"/>
        <dbReference type="ChEBI" id="CHEBI:60364"/>
        <dbReference type="ChEBI" id="CHEBI:60377"/>
        <dbReference type="ChEBI" id="CHEBI:85987"/>
        <dbReference type="EC" id="2.4.99.12"/>
    </reaction>
</comment>
<dbReference type="Gene3D" id="3.40.50.2000">
    <property type="entry name" value="Glycogen Phosphorylase B"/>
    <property type="match status" value="1"/>
</dbReference>
<dbReference type="Proteomes" id="UP000664044">
    <property type="component" value="Unassembled WGS sequence"/>
</dbReference>
<feature type="domain" description="3-deoxy-D-manno-octulosonic-acid transferase N-terminal" evidence="8">
    <location>
        <begin position="47"/>
        <end position="208"/>
    </location>
</feature>
<evidence type="ECO:0000256" key="2">
    <source>
        <dbReference type="ARBA" id="ARBA00012621"/>
    </source>
</evidence>
<dbReference type="SUPFAM" id="SSF53756">
    <property type="entry name" value="UDP-Glycosyltransferase/glycogen phosphorylase"/>
    <property type="match status" value="1"/>
</dbReference>
<comment type="caution">
    <text evidence="9">The sequence shown here is derived from an EMBL/GenBank/DDBJ whole genome shotgun (WGS) entry which is preliminary data.</text>
</comment>
<dbReference type="PANTHER" id="PTHR42755:SF1">
    <property type="entry name" value="3-DEOXY-D-MANNO-OCTULOSONIC ACID TRANSFERASE, MITOCHONDRIAL-RELATED"/>
    <property type="match status" value="1"/>
</dbReference>
<keyword evidence="7" id="KW-0448">Lipopolysaccharide biosynthesis</keyword>
<evidence type="ECO:0000256" key="5">
    <source>
        <dbReference type="ARBA" id="ARBA00031445"/>
    </source>
</evidence>
<evidence type="ECO:0000313" key="9">
    <source>
        <dbReference type="EMBL" id="MBO0354959.1"/>
    </source>
</evidence>
<dbReference type="EMBL" id="JAFLNL010000007">
    <property type="protein sequence ID" value="MBO0354959.1"/>
    <property type="molecule type" value="Genomic_DNA"/>
</dbReference>
<keyword evidence="7" id="KW-1133">Transmembrane helix</keyword>
<evidence type="ECO:0000313" key="10">
    <source>
        <dbReference type="Proteomes" id="UP000664044"/>
    </source>
</evidence>
<protein>
    <recommendedName>
        <fullName evidence="3 7">3-deoxy-D-manno-octulosonic acid transferase</fullName>
        <shortName evidence="7">Kdo transferase</shortName>
        <ecNumber evidence="2 7">2.4.99.12</ecNumber>
    </recommendedName>
    <alternativeName>
        <fullName evidence="5 7">Lipid IV(A) 3-deoxy-D-manno-octulosonic acid transferase</fullName>
    </alternativeName>
</protein>
<evidence type="ECO:0000259" key="8">
    <source>
        <dbReference type="Pfam" id="PF04413"/>
    </source>
</evidence>
<keyword evidence="4 7" id="KW-0808">Transferase</keyword>
<dbReference type="InterPro" id="IPR007507">
    <property type="entry name" value="Glycos_transf_N"/>
</dbReference>
<comment type="pathway">
    <text evidence="1 7">Bacterial outer membrane biogenesis; LPS core biosynthesis.</text>
</comment>
<keyword evidence="10" id="KW-1185">Reference proteome</keyword>
<organism evidence="9 10">
    <name type="scientific">Flagellimonas aurea</name>
    <dbReference type="NCBI Taxonomy" id="2915619"/>
    <lineage>
        <taxon>Bacteria</taxon>
        <taxon>Pseudomonadati</taxon>
        <taxon>Bacteroidota</taxon>
        <taxon>Flavobacteriia</taxon>
        <taxon>Flavobacteriales</taxon>
        <taxon>Flavobacteriaceae</taxon>
        <taxon>Flagellimonas</taxon>
    </lineage>
</organism>
<dbReference type="Pfam" id="PF04413">
    <property type="entry name" value="Glycos_transf_N"/>
    <property type="match status" value="1"/>
</dbReference>
<dbReference type="EC" id="2.4.99.12" evidence="2 7"/>
<accession>A0ABS3G6C0</accession>
<keyword evidence="7" id="KW-0472">Membrane</keyword>
<dbReference type="GO" id="GO:0016740">
    <property type="term" value="F:transferase activity"/>
    <property type="evidence" value="ECO:0007669"/>
    <property type="project" value="UniProtKB-KW"/>
</dbReference>
<name>A0ABS3G6C0_9FLAO</name>
<comment type="similarity">
    <text evidence="7">Belongs to the glycosyltransferase group 1 family.</text>
</comment>
<evidence type="ECO:0000256" key="6">
    <source>
        <dbReference type="ARBA" id="ARBA00049183"/>
    </source>
</evidence>
<evidence type="ECO:0000256" key="3">
    <source>
        <dbReference type="ARBA" id="ARBA00019077"/>
    </source>
</evidence>
<proteinExistence type="inferred from homology"/>
<sequence length="413" mass="46815">MSLRFLYNILINVAWFGLKVIALFNAKIKLFVQGRKRTFPLLEEKLNKGDKTIWMHVASLGEFEQGLPILERLRSKYPEHKLVLSFFSPSGYEVKKDTSAADVVVYLPMDSNAKVKRFLDLINPKLAIFVKYEVWPNYLYHLKKRNIPTILVSAIFSERQIYFKSFGGFMRKSLRKFDHYFVQDDKSKKLLESIGIKNSSIGGDTRLDRVSEILKRNNQLDFMDRFKNNQLCLVAGSTWPEDEKILINYINTATEKVKFVIAPHEIKSAHIDKIASALEKPAVRYSELGNQNLMEIDVLIVDTIGLLTKIYSYANVAYVGGGFATGLHNTMEPAVFGIPIIIGPQFGGFKEAEDLVNEGGIIPISSQDSFDNLMNDLLNKPISIKNIGAINANYINVNKGASELIMKYISKIL</sequence>
<dbReference type="InterPro" id="IPR039901">
    <property type="entry name" value="Kdotransferase"/>
</dbReference>
<dbReference type="InterPro" id="IPR038107">
    <property type="entry name" value="Glycos_transf_N_sf"/>
</dbReference>
<gene>
    <name evidence="9" type="ORF">J0656_13120</name>
</gene>
<comment type="function">
    <text evidence="7">Involved in lipopolysaccharide (LPS) biosynthesis. Catalyzes the transfer of 3-deoxy-D-manno-octulosonate (Kdo) residue(s) from CMP-Kdo to lipid IV(A), the tetraacyldisaccharide-1,4'-bisphosphate precursor of lipid A.</text>
</comment>
<dbReference type="Gene3D" id="3.40.50.11720">
    <property type="entry name" value="3-Deoxy-D-manno-octulosonic-acid transferase, N-terminal domain"/>
    <property type="match status" value="1"/>
</dbReference>
<reference evidence="9 10" key="1">
    <citation type="submission" date="2021-03" db="EMBL/GenBank/DDBJ databases">
        <title>Muricauda lutimaris sp. nov. and Muricauda ruestringensis sp. nov, two marine members of the Flavobacteriaceae isolated from deep sea sediments of Western Pacific.</title>
        <authorList>
            <person name="Zhao S."/>
            <person name="Liu R."/>
        </authorList>
    </citation>
    <scope>NUCLEOTIDE SEQUENCE [LARGE SCALE GENOMIC DNA]</scope>
    <source>
        <strain evidence="9 10">BC31-1-A7</strain>
    </source>
</reference>
<keyword evidence="7" id="KW-1003">Cell membrane</keyword>
<feature type="transmembrane region" description="Helical" evidence="7">
    <location>
        <begin position="6"/>
        <end position="26"/>
    </location>
</feature>
<evidence type="ECO:0000256" key="4">
    <source>
        <dbReference type="ARBA" id="ARBA00022679"/>
    </source>
</evidence>
<evidence type="ECO:0000256" key="7">
    <source>
        <dbReference type="RuleBase" id="RU365103"/>
    </source>
</evidence>